<proteinExistence type="predicted"/>
<evidence type="ECO:0000313" key="1">
    <source>
        <dbReference type="EMBL" id="ADW16591.1"/>
    </source>
</evidence>
<protein>
    <submittedName>
        <fullName evidence="1">Uncharacterized protein</fullName>
    </submittedName>
</protein>
<name>A0A7U4DMZ9_DESPD</name>
<dbReference type="EMBL" id="CP002364">
    <property type="protein sequence ID" value="ADW16591.1"/>
    <property type="molecule type" value="Genomic_DNA"/>
</dbReference>
<dbReference type="KEGG" id="dpr:Despr_0409"/>
<keyword evidence="2" id="KW-1185">Reference proteome</keyword>
<organism evidence="1 2">
    <name type="scientific">Desulfobulbus propionicus (strain ATCC 33891 / DSM 2032 / VKM B-1956 / 1pr3)</name>
    <dbReference type="NCBI Taxonomy" id="577650"/>
    <lineage>
        <taxon>Bacteria</taxon>
        <taxon>Pseudomonadati</taxon>
        <taxon>Thermodesulfobacteriota</taxon>
        <taxon>Desulfobulbia</taxon>
        <taxon>Desulfobulbales</taxon>
        <taxon>Desulfobulbaceae</taxon>
        <taxon>Desulfobulbus</taxon>
    </lineage>
</organism>
<reference evidence="1 2" key="1">
    <citation type="journal article" date="2011" name="Stand. Genomic Sci.">
        <title>Complete genome sequence of Desulfobulbus propionicus type strain (1pr3).</title>
        <authorList>
            <person name="Pagani I."/>
            <person name="Lapidus A."/>
            <person name="Nolan M."/>
            <person name="Lucas S."/>
            <person name="Hammon N."/>
            <person name="Deshpande S."/>
            <person name="Cheng J.F."/>
            <person name="Chertkov O."/>
            <person name="Davenport K."/>
            <person name="Tapia R."/>
            <person name="Han C."/>
            <person name="Goodwin L."/>
            <person name="Pitluck S."/>
            <person name="Liolios K."/>
            <person name="Mavromatis K."/>
            <person name="Ivanova N."/>
            <person name="Mikhailova N."/>
            <person name="Pati A."/>
            <person name="Chen A."/>
            <person name="Palaniappan K."/>
            <person name="Land M."/>
            <person name="Hauser L."/>
            <person name="Chang Y.J."/>
            <person name="Jeffries C.D."/>
            <person name="Detter J.C."/>
            <person name="Brambilla E."/>
            <person name="Kannan K.P."/>
            <person name="Djao O.D."/>
            <person name="Rohde M."/>
            <person name="Pukall R."/>
            <person name="Spring S."/>
            <person name="Goker M."/>
            <person name="Sikorski J."/>
            <person name="Woyke T."/>
            <person name="Bristow J."/>
            <person name="Eisen J.A."/>
            <person name="Markowitz V."/>
            <person name="Hugenholtz P."/>
            <person name="Kyrpides N.C."/>
            <person name="Klenk H.P."/>
        </authorList>
    </citation>
    <scope>NUCLEOTIDE SEQUENCE [LARGE SCALE GENOMIC DNA]</scope>
    <source>
        <strain evidence="2">ATCC 33891 / DSM 2032 / 1pr3</strain>
    </source>
</reference>
<accession>A0A7U4DMZ9</accession>
<sequence length="49" mass="5037">MLSAANFTDAATEVTSMIALAITGGMGIYGSIKGVQVGLSMFSRLIQGR</sequence>
<evidence type="ECO:0000313" key="2">
    <source>
        <dbReference type="Proteomes" id="UP000006365"/>
    </source>
</evidence>
<dbReference type="Proteomes" id="UP000006365">
    <property type="component" value="Chromosome"/>
</dbReference>
<gene>
    <name evidence="1" type="ordered locus">Despr_0409</name>
</gene>
<dbReference type="AlphaFoldDB" id="A0A7U4DMZ9"/>